<keyword evidence="5 11" id="KW-0418">Kinase</keyword>
<keyword evidence="6" id="KW-0067">ATP-binding</keyword>
<evidence type="ECO:0000256" key="3">
    <source>
        <dbReference type="ARBA" id="ARBA00022679"/>
    </source>
</evidence>
<keyword evidence="4" id="KW-0547">Nucleotide-binding</keyword>
<keyword evidence="9" id="KW-1133">Transmembrane helix</keyword>
<dbReference type="InterPro" id="IPR000719">
    <property type="entry name" value="Prot_kinase_dom"/>
</dbReference>
<dbReference type="PROSITE" id="PS00108">
    <property type="entry name" value="PROTEIN_KINASE_ST"/>
    <property type="match status" value="1"/>
</dbReference>
<dbReference type="EC" id="2.7.11.1" evidence="1"/>
<dbReference type="Pfam" id="PF00069">
    <property type="entry name" value="Pkinase"/>
    <property type="match status" value="1"/>
</dbReference>
<keyword evidence="2 11" id="KW-0723">Serine/threonine-protein kinase</keyword>
<evidence type="ECO:0000256" key="4">
    <source>
        <dbReference type="ARBA" id="ARBA00022741"/>
    </source>
</evidence>
<sequence>MTPENQLTLSFYKEIAVISKDHDVHLVQHVESGEIYIKKHASIECFPVYDTLQKSAFPSVPEIIELIPDADSLTIIEEYIHGKNLEQILEKRLFSEEETAHIIIDLCKILKPFHDHFPKIIHRDIKPSNLILEKHGHLYLIDFDAAKTYNPNKTKDTVLMGTVDYAAPEQYGFLQSDQRTDIYSIGILMNKMLTGSLPSETLAAGRLGKIIQTCTALNPDDRYASCNQLAQALKNSIVPPAAAVPVNTSNAAVEPAPKKKTPLQHSLVFLTGVFFTYVSMTTEFTQENNQPFTGYSLWVNRIGSAIALLLCLIYYTNYFNLRNRYPWKKKSSGIREAGRLLLGGFLCFLIPVVFVLFLE</sequence>
<evidence type="ECO:0000256" key="2">
    <source>
        <dbReference type="ARBA" id="ARBA00022527"/>
    </source>
</evidence>
<keyword evidence="3" id="KW-0808">Transferase</keyword>
<comment type="catalytic activity">
    <reaction evidence="8">
        <text>L-seryl-[protein] + ATP = O-phospho-L-seryl-[protein] + ADP + H(+)</text>
        <dbReference type="Rhea" id="RHEA:17989"/>
        <dbReference type="Rhea" id="RHEA-COMP:9863"/>
        <dbReference type="Rhea" id="RHEA-COMP:11604"/>
        <dbReference type="ChEBI" id="CHEBI:15378"/>
        <dbReference type="ChEBI" id="CHEBI:29999"/>
        <dbReference type="ChEBI" id="CHEBI:30616"/>
        <dbReference type="ChEBI" id="CHEBI:83421"/>
        <dbReference type="ChEBI" id="CHEBI:456216"/>
        <dbReference type="EC" id="2.7.11.1"/>
    </reaction>
</comment>
<dbReference type="SMART" id="SM00220">
    <property type="entry name" value="S_TKc"/>
    <property type="match status" value="1"/>
</dbReference>
<dbReference type="AlphaFoldDB" id="A0A845QJQ8"/>
<protein>
    <recommendedName>
        <fullName evidence="1">non-specific serine/threonine protein kinase</fullName>
        <ecNumber evidence="1">2.7.11.1</ecNumber>
    </recommendedName>
</protein>
<evidence type="ECO:0000313" key="12">
    <source>
        <dbReference type="Proteomes" id="UP000446866"/>
    </source>
</evidence>
<organism evidence="11 12">
    <name type="scientific">Anaerotruncus colihominis</name>
    <dbReference type="NCBI Taxonomy" id="169435"/>
    <lineage>
        <taxon>Bacteria</taxon>
        <taxon>Bacillati</taxon>
        <taxon>Bacillota</taxon>
        <taxon>Clostridia</taxon>
        <taxon>Eubacteriales</taxon>
        <taxon>Oscillospiraceae</taxon>
        <taxon>Anaerotruncus</taxon>
    </lineage>
</organism>
<evidence type="ECO:0000256" key="6">
    <source>
        <dbReference type="ARBA" id="ARBA00022840"/>
    </source>
</evidence>
<dbReference type="InterPro" id="IPR008271">
    <property type="entry name" value="Ser/Thr_kinase_AS"/>
</dbReference>
<dbReference type="Proteomes" id="UP000446866">
    <property type="component" value="Unassembled WGS sequence"/>
</dbReference>
<feature type="domain" description="Protein kinase" evidence="10">
    <location>
        <begin position="1"/>
        <end position="275"/>
    </location>
</feature>
<feature type="transmembrane region" description="Helical" evidence="9">
    <location>
        <begin position="267"/>
        <end position="286"/>
    </location>
</feature>
<dbReference type="EMBL" id="QXWK01000008">
    <property type="protein sequence ID" value="NBH60993.1"/>
    <property type="molecule type" value="Genomic_DNA"/>
</dbReference>
<dbReference type="InterPro" id="IPR011009">
    <property type="entry name" value="Kinase-like_dom_sf"/>
</dbReference>
<evidence type="ECO:0000256" key="8">
    <source>
        <dbReference type="ARBA" id="ARBA00048679"/>
    </source>
</evidence>
<dbReference type="CDD" id="cd14014">
    <property type="entry name" value="STKc_PknB_like"/>
    <property type="match status" value="1"/>
</dbReference>
<name>A0A845QJQ8_9FIRM</name>
<keyword evidence="12" id="KW-1185">Reference proteome</keyword>
<dbReference type="PANTHER" id="PTHR24363">
    <property type="entry name" value="SERINE/THREONINE PROTEIN KINASE"/>
    <property type="match status" value="1"/>
</dbReference>
<comment type="caution">
    <text evidence="11">The sequence shown here is derived from an EMBL/GenBank/DDBJ whole genome shotgun (WGS) entry which is preliminary data.</text>
</comment>
<dbReference type="PANTHER" id="PTHR24363:SF0">
    <property type="entry name" value="SERINE_THREONINE KINASE LIKE DOMAIN CONTAINING 1"/>
    <property type="match status" value="1"/>
</dbReference>
<keyword evidence="9" id="KW-0472">Membrane</keyword>
<feature type="transmembrane region" description="Helical" evidence="9">
    <location>
        <begin position="298"/>
        <end position="319"/>
    </location>
</feature>
<feature type="transmembrane region" description="Helical" evidence="9">
    <location>
        <begin position="340"/>
        <end position="358"/>
    </location>
</feature>
<comment type="catalytic activity">
    <reaction evidence="7">
        <text>L-threonyl-[protein] + ATP = O-phospho-L-threonyl-[protein] + ADP + H(+)</text>
        <dbReference type="Rhea" id="RHEA:46608"/>
        <dbReference type="Rhea" id="RHEA-COMP:11060"/>
        <dbReference type="Rhea" id="RHEA-COMP:11605"/>
        <dbReference type="ChEBI" id="CHEBI:15378"/>
        <dbReference type="ChEBI" id="CHEBI:30013"/>
        <dbReference type="ChEBI" id="CHEBI:30616"/>
        <dbReference type="ChEBI" id="CHEBI:61977"/>
        <dbReference type="ChEBI" id="CHEBI:456216"/>
        <dbReference type="EC" id="2.7.11.1"/>
    </reaction>
</comment>
<evidence type="ECO:0000259" key="10">
    <source>
        <dbReference type="PROSITE" id="PS50011"/>
    </source>
</evidence>
<proteinExistence type="predicted"/>
<dbReference type="GO" id="GO:0004674">
    <property type="term" value="F:protein serine/threonine kinase activity"/>
    <property type="evidence" value="ECO:0007669"/>
    <property type="project" value="UniProtKB-KW"/>
</dbReference>
<evidence type="ECO:0000256" key="9">
    <source>
        <dbReference type="SAM" id="Phobius"/>
    </source>
</evidence>
<dbReference type="PROSITE" id="PS50011">
    <property type="entry name" value="PROTEIN_KINASE_DOM"/>
    <property type="match status" value="1"/>
</dbReference>
<evidence type="ECO:0000256" key="1">
    <source>
        <dbReference type="ARBA" id="ARBA00012513"/>
    </source>
</evidence>
<dbReference type="Gene3D" id="1.10.510.10">
    <property type="entry name" value="Transferase(Phosphotransferase) domain 1"/>
    <property type="match status" value="1"/>
</dbReference>
<gene>
    <name evidence="11" type="ORF">D0435_04920</name>
</gene>
<dbReference type="RefSeq" id="WP_160201266.1">
    <property type="nucleotide sequence ID" value="NZ_QXWK01000008.1"/>
</dbReference>
<evidence type="ECO:0000256" key="5">
    <source>
        <dbReference type="ARBA" id="ARBA00022777"/>
    </source>
</evidence>
<keyword evidence="9" id="KW-0812">Transmembrane</keyword>
<dbReference type="GO" id="GO:0005524">
    <property type="term" value="F:ATP binding"/>
    <property type="evidence" value="ECO:0007669"/>
    <property type="project" value="UniProtKB-KW"/>
</dbReference>
<accession>A0A845QJQ8</accession>
<evidence type="ECO:0000313" key="11">
    <source>
        <dbReference type="EMBL" id="NBH60993.1"/>
    </source>
</evidence>
<evidence type="ECO:0000256" key="7">
    <source>
        <dbReference type="ARBA" id="ARBA00047899"/>
    </source>
</evidence>
<reference evidence="11 12" key="1">
    <citation type="submission" date="2018-08" db="EMBL/GenBank/DDBJ databases">
        <title>Murine metabolic-syndrome-specific gut microbial biobank.</title>
        <authorList>
            <person name="Liu C."/>
        </authorList>
    </citation>
    <scope>NUCLEOTIDE SEQUENCE [LARGE SCALE GENOMIC DNA]</scope>
    <source>
        <strain evidence="11 12">28</strain>
    </source>
</reference>
<dbReference type="SUPFAM" id="SSF56112">
    <property type="entry name" value="Protein kinase-like (PK-like)"/>
    <property type="match status" value="1"/>
</dbReference>